<comment type="caution">
    <text evidence="1">The sequence shown here is derived from an EMBL/GenBank/DDBJ whole genome shotgun (WGS) entry which is preliminary data.</text>
</comment>
<evidence type="ECO:0008006" key="3">
    <source>
        <dbReference type="Google" id="ProtNLM"/>
    </source>
</evidence>
<dbReference type="EMBL" id="JAHWYN010000003">
    <property type="protein sequence ID" value="MBW4359791.1"/>
    <property type="molecule type" value="Genomic_DNA"/>
</dbReference>
<evidence type="ECO:0000313" key="1">
    <source>
        <dbReference type="EMBL" id="MBW4359791.1"/>
    </source>
</evidence>
<name>A0ABS6XU64_9FLAO</name>
<proteinExistence type="predicted"/>
<gene>
    <name evidence="1" type="ORF">KZH69_04760</name>
</gene>
<protein>
    <recommendedName>
        <fullName evidence="3">Helix-turn-helix domain-containing protein</fullName>
    </recommendedName>
</protein>
<reference evidence="1 2" key="1">
    <citation type="submission" date="2021-07" db="EMBL/GenBank/DDBJ databases">
        <title>Flavobacterium sp. nov. isolated from sediment on the Taihu Lake.</title>
        <authorList>
            <person name="Qu J.-H."/>
        </authorList>
    </citation>
    <scope>NUCLEOTIDE SEQUENCE [LARGE SCALE GENOMIC DNA]</scope>
    <source>
        <strain evidence="1 2">NAS39</strain>
    </source>
</reference>
<dbReference type="RefSeq" id="WP_219316313.1">
    <property type="nucleotide sequence ID" value="NZ_JAHWYN010000003.1"/>
</dbReference>
<organism evidence="1 2">
    <name type="scientific">Flavobacterium taihuense</name>
    <dbReference type="NCBI Taxonomy" id="2857508"/>
    <lineage>
        <taxon>Bacteria</taxon>
        <taxon>Pseudomonadati</taxon>
        <taxon>Bacteroidota</taxon>
        <taxon>Flavobacteriia</taxon>
        <taxon>Flavobacteriales</taxon>
        <taxon>Flavobacteriaceae</taxon>
        <taxon>Flavobacterium</taxon>
    </lineage>
</organism>
<keyword evidence="2" id="KW-1185">Reference proteome</keyword>
<dbReference type="Proteomes" id="UP000812031">
    <property type="component" value="Unassembled WGS sequence"/>
</dbReference>
<evidence type="ECO:0000313" key="2">
    <source>
        <dbReference type="Proteomes" id="UP000812031"/>
    </source>
</evidence>
<accession>A0ABS6XU64</accession>
<sequence>MNKKSIFISVFQMAEQGELTSTEQSEVMNALISYGRSLKPEEVNHVFKSIRLGTRHLLEQTEKSLDSALDSVHEFHKMLEGVIAKEKSLPDGATVGDDAETIKFIDSLTKDAYNFSEAQKVIGISRQTIKKHAESGSHSLKTTTIGKTDYITRENLIVYYRDYFNKDGFGF</sequence>